<sequence length="252" mass="27933">MMATFEIPESLIERVRMIEGILTATATGGPRDDMAYQHLRFILIRDETIKGLLPAFVQRYRSLSTFWPYIKNEASTYAQRKAIIEEAFTQAIDFLERRYQAPADVVVSDALESFDPDGVHSVWAKAIARRETDPEGAITVARTLLETVCKRILDESGQPYTDKEDLPALYRLAAKALKLSPNQHTDEPIKAILGGAMNLVHGIGTLRNRFSDAHGRGGPKPVRPAPRHASLAVNTAGAIATFLVETHQSKKP</sequence>
<accession>A0AA41ZP90</accession>
<comment type="caution">
    <text evidence="2">The sequence shown here is derived from an EMBL/GenBank/DDBJ whole genome shotgun (WGS) entry which is preliminary data.</text>
</comment>
<evidence type="ECO:0000313" key="3">
    <source>
        <dbReference type="Proteomes" id="UP001165678"/>
    </source>
</evidence>
<reference evidence="2" key="1">
    <citation type="submission" date="2022-11" db="EMBL/GenBank/DDBJ databases">
        <title>Larsenimonas rhizosphaerae sp. nov., isolated from a tidal mudflat.</title>
        <authorList>
            <person name="Lee S.D."/>
            <person name="Kim I.S."/>
        </authorList>
    </citation>
    <scope>NUCLEOTIDE SEQUENCE</scope>
    <source>
        <strain evidence="2">GH2-1</strain>
    </source>
</reference>
<dbReference type="Pfam" id="PF14355">
    <property type="entry name" value="Abi_C"/>
    <property type="match status" value="1"/>
</dbReference>
<dbReference type="Proteomes" id="UP001165678">
    <property type="component" value="Unassembled WGS sequence"/>
</dbReference>
<feature type="domain" description="Abortive infection protein-like C-terminal" evidence="1">
    <location>
        <begin position="167"/>
        <end position="244"/>
    </location>
</feature>
<protein>
    <submittedName>
        <fullName evidence="2">Abortive infection family protein</fullName>
    </submittedName>
</protein>
<gene>
    <name evidence="2" type="ORF">OQ287_15175</name>
</gene>
<keyword evidence="3" id="KW-1185">Reference proteome</keyword>
<dbReference type="InterPro" id="IPR026001">
    <property type="entry name" value="Abi-like_C"/>
</dbReference>
<proteinExistence type="predicted"/>
<evidence type="ECO:0000259" key="1">
    <source>
        <dbReference type="Pfam" id="PF14355"/>
    </source>
</evidence>
<dbReference type="RefSeq" id="WP_265896973.1">
    <property type="nucleotide sequence ID" value="NZ_JAPIVE010000006.1"/>
</dbReference>
<dbReference type="EMBL" id="JAPIVE010000006">
    <property type="protein sequence ID" value="MCX2525583.1"/>
    <property type="molecule type" value="Genomic_DNA"/>
</dbReference>
<evidence type="ECO:0000313" key="2">
    <source>
        <dbReference type="EMBL" id="MCX2525583.1"/>
    </source>
</evidence>
<name>A0AA41ZP90_9GAMM</name>
<organism evidence="2 3">
    <name type="scientific">Larsenimonas rhizosphaerae</name>
    <dbReference type="NCBI Taxonomy" id="2944682"/>
    <lineage>
        <taxon>Bacteria</taxon>
        <taxon>Pseudomonadati</taxon>
        <taxon>Pseudomonadota</taxon>
        <taxon>Gammaproteobacteria</taxon>
        <taxon>Oceanospirillales</taxon>
        <taxon>Halomonadaceae</taxon>
        <taxon>Larsenimonas</taxon>
    </lineage>
</organism>
<dbReference type="AlphaFoldDB" id="A0AA41ZP90"/>